<dbReference type="Gene3D" id="1.20.1050.80">
    <property type="entry name" value="VPS9 domain"/>
    <property type="match status" value="1"/>
</dbReference>
<dbReference type="Proteomes" id="UP000261600">
    <property type="component" value="Unplaced"/>
</dbReference>
<name>A0A3Q3R9K4_MONAL</name>
<evidence type="ECO:0000313" key="2">
    <source>
        <dbReference type="Ensembl" id="ENSMALP00000029672.1"/>
    </source>
</evidence>
<organism evidence="2 3">
    <name type="scientific">Monopterus albus</name>
    <name type="common">Swamp eel</name>
    <dbReference type="NCBI Taxonomy" id="43700"/>
    <lineage>
        <taxon>Eukaryota</taxon>
        <taxon>Metazoa</taxon>
        <taxon>Chordata</taxon>
        <taxon>Craniata</taxon>
        <taxon>Vertebrata</taxon>
        <taxon>Euteleostomi</taxon>
        <taxon>Actinopterygii</taxon>
        <taxon>Neopterygii</taxon>
        <taxon>Teleostei</taxon>
        <taxon>Neoteleostei</taxon>
        <taxon>Acanthomorphata</taxon>
        <taxon>Anabantaria</taxon>
        <taxon>Synbranchiformes</taxon>
        <taxon>Synbranchidae</taxon>
        <taxon>Monopterus</taxon>
    </lineage>
</organism>
<dbReference type="SMART" id="SM00167">
    <property type="entry name" value="VPS9"/>
    <property type="match status" value="1"/>
</dbReference>
<dbReference type="Ensembl" id="ENSMALT00000030202.1">
    <property type="protein sequence ID" value="ENSMALP00000029672.1"/>
    <property type="gene ID" value="ENSMALG00000020520.1"/>
</dbReference>
<dbReference type="GO" id="GO:0005829">
    <property type="term" value="C:cytosol"/>
    <property type="evidence" value="ECO:0007669"/>
    <property type="project" value="TreeGrafter"/>
</dbReference>
<dbReference type="SUPFAM" id="SSF109993">
    <property type="entry name" value="VPS9 domain"/>
    <property type="match status" value="1"/>
</dbReference>
<evidence type="ECO:0000259" key="1">
    <source>
        <dbReference type="PROSITE" id="PS51205"/>
    </source>
</evidence>
<dbReference type="PANTHER" id="PTHR23101">
    <property type="entry name" value="RAB GDP/GTP EXCHANGE FACTOR"/>
    <property type="match status" value="1"/>
</dbReference>
<dbReference type="GO" id="GO:0005085">
    <property type="term" value="F:guanyl-nucleotide exchange factor activity"/>
    <property type="evidence" value="ECO:0007669"/>
    <property type="project" value="InterPro"/>
</dbReference>
<dbReference type="Pfam" id="PF02204">
    <property type="entry name" value="VPS9"/>
    <property type="match status" value="1"/>
</dbReference>
<protein>
    <recommendedName>
        <fullName evidence="1">VPS9 domain-containing protein</fullName>
    </recommendedName>
</protein>
<evidence type="ECO:0000313" key="3">
    <source>
        <dbReference type="Proteomes" id="UP000261600"/>
    </source>
</evidence>
<dbReference type="InterPro" id="IPR045046">
    <property type="entry name" value="Vps9-like"/>
</dbReference>
<dbReference type="GO" id="GO:0030139">
    <property type="term" value="C:endocytic vesicle"/>
    <property type="evidence" value="ECO:0007669"/>
    <property type="project" value="TreeGrafter"/>
</dbReference>
<reference evidence="2" key="1">
    <citation type="submission" date="2025-08" db="UniProtKB">
        <authorList>
            <consortium name="Ensembl"/>
        </authorList>
    </citation>
    <scope>IDENTIFICATION</scope>
</reference>
<feature type="domain" description="VPS9" evidence="1">
    <location>
        <begin position="1"/>
        <end position="98"/>
    </location>
</feature>
<dbReference type="AlphaFoldDB" id="A0A3Q3R9K4"/>
<sequence length="210" mass="24788">MHEAYSPDKKVQILLKVCKSIYHSMSANATRTVFGADDFLPCLTWVLLRSDVVTLQVDTDYMMELLDPTQLQGEGGYYLTTIYASLYYISSFQPRLPARQLSVEAQHSLNQWHRRRTLHCEQSRRSKHRRTIRRQACQERDRSLHVIVQAHCFQKHCTAVKVKYYFCVRCKKFRLGVLLHKSKYHNKCTPIDTNLRLNKFITKQSTLEKF</sequence>
<proteinExistence type="predicted"/>
<dbReference type="PROSITE" id="PS51205">
    <property type="entry name" value="VPS9"/>
    <property type="match status" value="1"/>
</dbReference>
<reference evidence="2" key="2">
    <citation type="submission" date="2025-09" db="UniProtKB">
        <authorList>
            <consortium name="Ensembl"/>
        </authorList>
    </citation>
    <scope>IDENTIFICATION</scope>
</reference>
<dbReference type="InterPro" id="IPR037191">
    <property type="entry name" value="VPS9_dom_sf"/>
</dbReference>
<dbReference type="GO" id="GO:0016192">
    <property type="term" value="P:vesicle-mediated transport"/>
    <property type="evidence" value="ECO:0007669"/>
    <property type="project" value="InterPro"/>
</dbReference>
<dbReference type="PANTHER" id="PTHR23101:SF72">
    <property type="entry name" value="RAS AND RAB INTERACTOR-LIKE PROTEIN"/>
    <property type="match status" value="1"/>
</dbReference>
<dbReference type="InterPro" id="IPR003123">
    <property type="entry name" value="VPS9"/>
</dbReference>
<accession>A0A3Q3R9K4</accession>
<dbReference type="GO" id="GO:0031267">
    <property type="term" value="F:small GTPase binding"/>
    <property type="evidence" value="ECO:0007669"/>
    <property type="project" value="TreeGrafter"/>
</dbReference>
<keyword evidence="3" id="KW-1185">Reference proteome</keyword>